<proteinExistence type="predicted"/>
<dbReference type="PANTHER" id="PTHR34384">
    <property type="entry name" value="L-2,3-DIAMINOPROPANOATE--CITRATE LIGASE"/>
    <property type="match status" value="1"/>
</dbReference>
<name>A0A3N6PLQ4_NATCH</name>
<evidence type="ECO:0000256" key="1">
    <source>
        <dbReference type="SAM" id="MobiDB-lite"/>
    </source>
</evidence>
<protein>
    <submittedName>
        <fullName evidence="4">IucA/IucC family siderophore biosynthesis protein</fullName>
    </submittedName>
</protein>
<dbReference type="Pfam" id="PF06276">
    <property type="entry name" value="FhuF"/>
    <property type="match status" value="1"/>
</dbReference>
<organism evidence="4 5">
    <name type="scientific">Natrarchaeobius chitinivorans</name>
    <dbReference type="NCBI Taxonomy" id="1679083"/>
    <lineage>
        <taxon>Archaea</taxon>
        <taxon>Methanobacteriati</taxon>
        <taxon>Methanobacteriota</taxon>
        <taxon>Stenosarchaea group</taxon>
        <taxon>Halobacteria</taxon>
        <taxon>Halobacteriales</taxon>
        <taxon>Natrialbaceae</taxon>
        <taxon>Natrarchaeobius</taxon>
    </lineage>
</organism>
<comment type="caution">
    <text evidence="4">The sequence shown here is derived from an EMBL/GenBank/DDBJ whole genome shotgun (WGS) entry which is preliminary data.</text>
</comment>
<dbReference type="GO" id="GO:0019290">
    <property type="term" value="P:siderophore biosynthetic process"/>
    <property type="evidence" value="ECO:0007669"/>
    <property type="project" value="InterPro"/>
</dbReference>
<evidence type="ECO:0000313" key="4">
    <source>
        <dbReference type="EMBL" id="RQG99915.1"/>
    </source>
</evidence>
<dbReference type="OrthoDB" id="269720at2157"/>
<feature type="region of interest" description="Disordered" evidence="1">
    <location>
        <begin position="79"/>
        <end position="111"/>
    </location>
</feature>
<dbReference type="Gene3D" id="6.10.250.3370">
    <property type="match status" value="1"/>
</dbReference>
<dbReference type="InterPro" id="IPR022770">
    <property type="entry name" value="IucA/IucC-like_C"/>
</dbReference>
<dbReference type="EMBL" id="REFZ01000007">
    <property type="protein sequence ID" value="RQG99915.1"/>
    <property type="molecule type" value="Genomic_DNA"/>
</dbReference>
<dbReference type="AlphaFoldDB" id="A0A3N6PLQ4"/>
<dbReference type="Proteomes" id="UP000281431">
    <property type="component" value="Unassembled WGS sequence"/>
</dbReference>
<dbReference type="InterPro" id="IPR007310">
    <property type="entry name" value="Aerobactin_biosyn_IucA/IucC_N"/>
</dbReference>
<dbReference type="InterPro" id="IPR037455">
    <property type="entry name" value="LucA/IucC-like"/>
</dbReference>
<feature type="domain" description="Aerobactin siderophore biosynthesis IucA/IucC N-terminal" evidence="2">
    <location>
        <begin position="292"/>
        <end position="541"/>
    </location>
</feature>
<dbReference type="GO" id="GO:0016881">
    <property type="term" value="F:acid-amino acid ligase activity"/>
    <property type="evidence" value="ECO:0007669"/>
    <property type="project" value="UniProtKB-ARBA"/>
</dbReference>
<accession>A0A3N6PLQ4</accession>
<evidence type="ECO:0000259" key="3">
    <source>
        <dbReference type="Pfam" id="PF06276"/>
    </source>
</evidence>
<dbReference type="PANTHER" id="PTHR34384:SF5">
    <property type="entry name" value="L-2,3-DIAMINOPROPANOATE--CITRATE LIGASE"/>
    <property type="match status" value="1"/>
</dbReference>
<evidence type="ECO:0000313" key="5">
    <source>
        <dbReference type="Proteomes" id="UP000281431"/>
    </source>
</evidence>
<dbReference type="Gene3D" id="1.10.510.40">
    <property type="match status" value="1"/>
</dbReference>
<keyword evidence="5" id="KW-1185">Reference proteome</keyword>
<dbReference type="Pfam" id="PF04183">
    <property type="entry name" value="IucA_IucC"/>
    <property type="match status" value="1"/>
</dbReference>
<evidence type="ECO:0000259" key="2">
    <source>
        <dbReference type="Pfam" id="PF04183"/>
    </source>
</evidence>
<reference evidence="4 5" key="1">
    <citation type="submission" date="2018-10" db="EMBL/GenBank/DDBJ databases">
        <title>Natrarchaeobius chitinivorans gen. nov., sp. nov., and Natrarchaeobius haloalkaliphilus sp. nov., alkaliphilic, chitin-utilizing haloarchaea from hypersaline alkaline lakes.</title>
        <authorList>
            <person name="Sorokin D.Y."/>
            <person name="Elcheninov A.G."/>
            <person name="Kostrikina N.A."/>
            <person name="Bale N.J."/>
            <person name="Sinninghe Damste J.S."/>
            <person name="Khijniak T.V."/>
            <person name="Kublanov I.V."/>
            <person name="Toshchakov S.V."/>
        </authorList>
    </citation>
    <scope>NUCLEOTIDE SEQUENCE [LARGE SCALE GENOMIC DNA]</scope>
    <source>
        <strain evidence="4 5">AArcht7</strain>
    </source>
</reference>
<gene>
    <name evidence="4" type="ORF">EA472_11850</name>
</gene>
<feature type="region of interest" description="Disordered" evidence="1">
    <location>
        <begin position="173"/>
        <end position="214"/>
    </location>
</feature>
<feature type="compositionally biased region" description="Basic and acidic residues" evidence="1">
    <location>
        <begin position="198"/>
        <end position="207"/>
    </location>
</feature>
<feature type="domain" description="Aerobactin siderophore biosynthesis IucA/IucC-like C-terminal" evidence="3">
    <location>
        <begin position="574"/>
        <end position="742"/>
    </location>
</feature>
<sequence>MTKRRRSGPISLRTTAERNALGAASRYARANDLSSPGETAYLEALADARNEILFRLVRGLLRGRPAGLADPAFVAIDRSDSNDGASGSARGPFAIGDPSEPPNAVDDPSSLREALSPEIDVSVDRLRSLFDPLRDRHRRFALVPFPGSETLLLAPLAARHGYDRFRFDGSIRGWSPAERPGDSSADETAVESTANDANARETAEKPARRTTNGGLERIAHPVDLVPLLEREGAFVDGAQAERIRFELSDSVANLALAQLAGDVHAKAVDAIDAGSTLEAIAAGVPAADPASAFERIVTDGHPFHPAGKLRRGMSAADGLAYAPEFADRIDIRFVAIDRAFALESHASGSDRLTERLFETFDGLEPAVEQELPSDAGRDEYAVVPVHPLQYHRTVPERYARQRDDGRVVPIPEFARPATPLLNLRTVVPHEGERTADGPISHLKLAIPVQTTNVVRTLSPNAVSNGPRLTDVVRAIDERESFETLGILAEPAATCYHPPSGPDPGGEAFDDARHLSALLRAAPSAHRLVPDDGLAVVASSLVADAPGTDRPLVCELIDRYGGSVDARTDGEAALAFLERYVAVVVPDQLRLLSAYGIALESHLQNSLVVFDPDDARPVATLVRDLGGIRAHRGRLADRGLSFEPYPNSDLDADGERDCYRKLYYALFQNHLAELVATIVREREVDEADCWRLIRTSCERTFERLRGDSSVPSDRIRRDERALVSDPTEHKALTAMRLRGKRHEYVTSEVANPLARYA</sequence>